<accession>A0A1W1E9K3</accession>
<dbReference type="Gene3D" id="3.40.50.170">
    <property type="entry name" value="Formyl transferase, N-terminal domain"/>
    <property type="match status" value="1"/>
</dbReference>
<proteinExistence type="predicted"/>
<dbReference type="PANTHER" id="PTHR43369">
    <property type="entry name" value="PHOSPHORIBOSYLGLYCINAMIDE FORMYLTRANSFERASE"/>
    <property type="match status" value="1"/>
</dbReference>
<dbReference type="EC" id="2.1.2.2" evidence="2"/>
<dbReference type="PANTHER" id="PTHR43369:SF2">
    <property type="entry name" value="PHOSPHORIBOSYLGLYCINAMIDE FORMYLTRANSFERASE"/>
    <property type="match status" value="1"/>
</dbReference>
<feature type="domain" description="Formyl transferase N-terminal" evidence="5">
    <location>
        <begin position="2"/>
        <end position="177"/>
    </location>
</feature>
<dbReference type="GO" id="GO:0006189">
    <property type="term" value="P:'de novo' IMP biosynthetic process"/>
    <property type="evidence" value="ECO:0007669"/>
    <property type="project" value="TreeGrafter"/>
</dbReference>
<evidence type="ECO:0000256" key="2">
    <source>
        <dbReference type="ARBA" id="ARBA00012254"/>
    </source>
</evidence>
<evidence type="ECO:0000256" key="3">
    <source>
        <dbReference type="ARBA" id="ARBA00022679"/>
    </source>
</evidence>
<dbReference type="InterPro" id="IPR002376">
    <property type="entry name" value="Formyl_transf_N"/>
</dbReference>
<reference evidence="6" key="1">
    <citation type="submission" date="2016-10" db="EMBL/GenBank/DDBJ databases">
        <authorList>
            <person name="de Groot N.N."/>
        </authorList>
    </citation>
    <scope>NUCLEOTIDE SEQUENCE</scope>
</reference>
<evidence type="ECO:0000259" key="5">
    <source>
        <dbReference type="Pfam" id="PF00551"/>
    </source>
</evidence>
<dbReference type="AlphaFoldDB" id="A0A1W1E9K3"/>
<keyword evidence="3 6" id="KW-0808">Transferase</keyword>
<evidence type="ECO:0000313" key="6">
    <source>
        <dbReference type="EMBL" id="SFV90632.1"/>
    </source>
</evidence>
<gene>
    <name evidence="6" type="ORF">MNB_SV-4-309</name>
</gene>
<dbReference type="InterPro" id="IPR036477">
    <property type="entry name" value="Formyl_transf_N_sf"/>
</dbReference>
<keyword evidence="4" id="KW-0658">Purine biosynthesis</keyword>
<sequence>MKKIAVLFSGKGTNFAYIAKHLHNQSLQIAVALTNNPKAEGIAVAKRYGIPLEIVDSKCFENREAFDHEVVRRLNLYRPDLTVLAGFMRILTPVFTEKIKAINLHPSLLPRHKGLHAIEKSFHDPFPEGGVSVHWVTSELDGGELIVQKKVAKAGHNLKSYTDAVRCIEKEVLREAIENVSADIKD</sequence>
<dbReference type="GO" id="GO:0004644">
    <property type="term" value="F:phosphoribosylglycinamide formyltransferase activity"/>
    <property type="evidence" value="ECO:0007669"/>
    <property type="project" value="UniProtKB-EC"/>
</dbReference>
<name>A0A1W1E9K3_9ZZZZ</name>
<dbReference type="SUPFAM" id="SSF53328">
    <property type="entry name" value="Formyltransferase"/>
    <property type="match status" value="1"/>
</dbReference>
<evidence type="ECO:0000256" key="1">
    <source>
        <dbReference type="ARBA" id="ARBA00005054"/>
    </source>
</evidence>
<protein>
    <recommendedName>
        <fullName evidence="2">phosphoribosylglycinamide formyltransferase 1</fullName>
        <ecNumber evidence="2">2.1.2.2</ecNumber>
    </recommendedName>
</protein>
<comment type="pathway">
    <text evidence="1">Purine metabolism; IMP biosynthesis via de novo pathway; N(2)-formyl-N(1)-(5-phospho-D-ribosyl)glycinamide from N(1)-(5-phospho-D-ribosyl)glycinamide (10-formyl THF route): step 1/1.</text>
</comment>
<evidence type="ECO:0000256" key="4">
    <source>
        <dbReference type="ARBA" id="ARBA00022755"/>
    </source>
</evidence>
<dbReference type="EMBL" id="FPIB01000019">
    <property type="protein sequence ID" value="SFV90632.1"/>
    <property type="molecule type" value="Genomic_DNA"/>
</dbReference>
<dbReference type="Pfam" id="PF00551">
    <property type="entry name" value="Formyl_trans_N"/>
    <property type="match status" value="1"/>
</dbReference>
<organism evidence="6">
    <name type="scientific">hydrothermal vent metagenome</name>
    <dbReference type="NCBI Taxonomy" id="652676"/>
    <lineage>
        <taxon>unclassified sequences</taxon>
        <taxon>metagenomes</taxon>
        <taxon>ecological metagenomes</taxon>
    </lineage>
</organism>
<dbReference type="GO" id="GO:0005737">
    <property type="term" value="C:cytoplasm"/>
    <property type="evidence" value="ECO:0007669"/>
    <property type="project" value="TreeGrafter"/>
</dbReference>